<keyword evidence="2" id="KW-1185">Reference proteome</keyword>
<dbReference type="STRING" id="246409.I1BZS2"/>
<dbReference type="AlphaFoldDB" id="I1BZS2"/>
<dbReference type="GeneID" id="93613378"/>
<evidence type="ECO:0008006" key="3">
    <source>
        <dbReference type="Google" id="ProtNLM"/>
    </source>
</evidence>
<dbReference type="VEuPathDB" id="FungiDB:RO3G_06407"/>
<protein>
    <recommendedName>
        <fullName evidence="3">RRM domain-containing protein</fullName>
    </recommendedName>
</protein>
<organism evidence="1 2">
    <name type="scientific">Rhizopus delemar (strain RA 99-880 / ATCC MYA-4621 / FGSC 9543 / NRRL 43880)</name>
    <name type="common">Mucormycosis agent</name>
    <name type="synonym">Rhizopus arrhizus var. delemar</name>
    <dbReference type="NCBI Taxonomy" id="246409"/>
    <lineage>
        <taxon>Eukaryota</taxon>
        <taxon>Fungi</taxon>
        <taxon>Fungi incertae sedis</taxon>
        <taxon>Mucoromycota</taxon>
        <taxon>Mucoromycotina</taxon>
        <taxon>Mucoromycetes</taxon>
        <taxon>Mucorales</taxon>
        <taxon>Mucorineae</taxon>
        <taxon>Rhizopodaceae</taxon>
        <taxon>Rhizopus</taxon>
    </lineage>
</organism>
<evidence type="ECO:0000313" key="2">
    <source>
        <dbReference type="Proteomes" id="UP000009138"/>
    </source>
</evidence>
<evidence type="ECO:0000313" key="1">
    <source>
        <dbReference type="EMBL" id="EIE81702.1"/>
    </source>
</evidence>
<sequence length="229" mass="24973">MNKVQKYIKSQTAAFVGVNIGAPSEPNNQSSFNKQHHNNTNELHSSPALSFLAAAKGKLAPSAPRVVKRTSSVTLSVNCRPSAAATSAPSYISILHDPLSPTTPLTYKTGSSDCSVTYTIPPAYLHLDMEFLSKLRQGYPYGIGYAIQHKEEGNSLSVELGLASQDYCNDAINKPIIIKDISFPATRTFPTSLTRFNFSDVPMESPMETKDTLLKIFSRYGKVIDIVVV</sequence>
<gene>
    <name evidence="1" type="ORF">RO3G_06407</name>
</gene>
<dbReference type="OrthoDB" id="2295918at2759"/>
<accession>I1BZS2</accession>
<name>I1BZS2_RHIO9</name>
<dbReference type="InParanoid" id="I1BZS2"/>
<dbReference type="EMBL" id="CH476735">
    <property type="protein sequence ID" value="EIE81702.1"/>
    <property type="molecule type" value="Genomic_DNA"/>
</dbReference>
<proteinExistence type="predicted"/>
<dbReference type="RefSeq" id="XP_067517098.1">
    <property type="nucleotide sequence ID" value="XM_067660997.1"/>
</dbReference>
<dbReference type="Proteomes" id="UP000009138">
    <property type="component" value="Unassembled WGS sequence"/>
</dbReference>
<reference evidence="1 2" key="1">
    <citation type="journal article" date="2009" name="PLoS Genet.">
        <title>Genomic analysis of the basal lineage fungus Rhizopus oryzae reveals a whole-genome duplication.</title>
        <authorList>
            <person name="Ma L.-J."/>
            <person name="Ibrahim A.S."/>
            <person name="Skory C."/>
            <person name="Grabherr M.G."/>
            <person name="Burger G."/>
            <person name="Butler M."/>
            <person name="Elias M."/>
            <person name="Idnurm A."/>
            <person name="Lang B.F."/>
            <person name="Sone T."/>
            <person name="Abe A."/>
            <person name="Calvo S.E."/>
            <person name="Corrochano L.M."/>
            <person name="Engels R."/>
            <person name="Fu J."/>
            <person name="Hansberg W."/>
            <person name="Kim J.-M."/>
            <person name="Kodira C.D."/>
            <person name="Koehrsen M.J."/>
            <person name="Liu B."/>
            <person name="Miranda-Saavedra D."/>
            <person name="O'Leary S."/>
            <person name="Ortiz-Castellanos L."/>
            <person name="Poulter R."/>
            <person name="Rodriguez-Romero J."/>
            <person name="Ruiz-Herrera J."/>
            <person name="Shen Y.-Q."/>
            <person name="Zeng Q."/>
            <person name="Galagan J."/>
            <person name="Birren B.W."/>
            <person name="Cuomo C.A."/>
            <person name="Wickes B.L."/>
        </authorList>
    </citation>
    <scope>NUCLEOTIDE SEQUENCE [LARGE SCALE GENOMIC DNA]</scope>
    <source>
        <strain evidence="2">RA 99-880 / ATCC MYA-4621 / FGSC 9543 / NRRL 43880</strain>
    </source>
</reference>